<dbReference type="EMBL" id="MH779501">
    <property type="protein sequence ID" value="AYD83479.1"/>
    <property type="molecule type" value="Genomic_DNA"/>
</dbReference>
<sequence>MVARVERAFDRGGSNTCSIEPLFDWVPILSGRLPVRAVPRDRRIGSPLARLPWRRRCA</sequence>
<organism evidence="1 2">
    <name type="scientific">Gordonia phage Emianna</name>
    <dbReference type="NCBI Taxonomy" id="2315530"/>
    <lineage>
        <taxon>Viruses</taxon>
        <taxon>Duplodnaviria</taxon>
        <taxon>Heunggongvirae</taxon>
        <taxon>Uroviricota</taxon>
        <taxon>Caudoviricetes</taxon>
        <taxon>Zierdtviridae</taxon>
        <taxon>Emilbogenvirinae</taxon>
        <taxon>Foxborovirus</taxon>
        <taxon>Foxborovirus emianna</taxon>
    </lineage>
</organism>
<evidence type="ECO:0000313" key="1">
    <source>
        <dbReference type="EMBL" id="AYD83479.1"/>
    </source>
</evidence>
<dbReference type="KEGG" id="vg:65116644"/>
<dbReference type="RefSeq" id="YP_010098967.1">
    <property type="nucleotide sequence ID" value="NC_055771.1"/>
</dbReference>
<name>A0A386KEY2_9CAUD</name>
<proteinExistence type="predicted"/>
<protein>
    <submittedName>
        <fullName evidence="1">Uncharacterized protein</fullName>
    </submittedName>
</protein>
<accession>A0A386KEY2</accession>
<reference evidence="1 2" key="1">
    <citation type="submission" date="2018-08" db="EMBL/GenBank/DDBJ databases">
        <authorList>
            <person name="Conover I."/>
            <person name="Larosa D."/>
            <person name="Mckinnon K."/>
            <person name="Vanderploeg E."/>
            <person name="Magennis E."/>
            <person name="Huttelmaier S.A."/>
            <person name="Tobiason D.M."/>
            <person name="Delesalle V.A."/>
            <person name="Garlena R.A."/>
            <person name="Russell D.A."/>
            <person name="Pope W.H."/>
            <person name="Jacobs-Sera D."/>
            <person name="Hatfull G.F."/>
        </authorList>
    </citation>
    <scope>NUCLEOTIDE SEQUENCE [LARGE SCALE GENOMIC DNA]</scope>
</reference>
<gene>
    <name evidence="1" type="primary">79</name>
    <name evidence="1" type="ORF">SEA_EMIANNA_79</name>
</gene>
<keyword evidence="2" id="KW-1185">Reference proteome</keyword>
<dbReference type="GeneID" id="65116644"/>
<dbReference type="Proteomes" id="UP000276101">
    <property type="component" value="Genome"/>
</dbReference>
<evidence type="ECO:0000313" key="2">
    <source>
        <dbReference type="Proteomes" id="UP000276101"/>
    </source>
</evidence>